<comment type="caution">
    <text evidence="2">The sequence shown here is derived from an EMBL/GenBank/DDBJ whole genome shotgun (WGS) entry which is preliminary data.</text>
</comment>
<organism evidence="2 3">
    <name type="scientific">Arachis hypogaea</name>
    <name type="common">Peanut</name>
    <dbReference type="NCBI Taxonomy" id="3818"/>
    <lineage>
        <taxon>Eukaryota</taxon>
        <taxon>Viridiplantae</taxon>
        <taxon>Streptophyta</taxon>
        <taxon>Embryophyta</taxon>
        <taxon>Tracheophyta</taxon>
        <taxon>Spermatophyta</taxon>
        <taxon>Magnoliopsida</taxon>
        <taxon>eudicotyledons</taxon>
        <taxon>Gunneridae</taxon>
        <taxon>Pentapetalae</taxon>
        <taxon>rosids</taxon>
        <taxon>fabids</taxon>
        <taxon>Fabales</taxon>
        <taxon>Fabaceae</taxon>
        <taxon>Papilionoideae</taxon>
        <taxon>50 kb inversion clade</taxon>
        <taxon>dalbergioids sensu lato</taxon>
        <taxon>Dalbergieae</taxon>
        <taxon>Pterocarpus clade</taxon>
        <taxon>Arachis</taxon>
    </lineage>
</organism>
<feature type="transmembrane region" description="Helical" evidence="1">
    <location>
        <begin position="159"/>
        <end position="182"/>
    </location>
</feature>
<dbReference type="EMBL" id="SDMP01000018">
    <property type="protein sequence ID" value="RYQ97649.1"/>
    <property type="molecule type" value="Genomic_DNA"/>
</dbReference>
<evidence type="ECO:0000313" key="2">
    <source>
        <dbReference type="EMBL" id="RYQ97649.1"/>
    </source>
</evidence>
<name>A0A444Y6U2_ARAHY</name>
<dbReference type="AlphaFoldDB" id="A0A444Y6U2"/>
<accession>A0A444Y6U2</accession>
<reference evidence="2 3" key="1">
    <citation type="submission" date="2019-01" db="EMBL/GenBank/DDBJ databases">
        <title>Sequencing of cultivated peanut Arachis hypogaea provides insights into genome evolution and oil improvement.</title>
        <authorList>
            <person name="Chen X."/>
        </authorList>
    </citation>
    <scope>NUCLEOTIDE SEQUENCE [LARGE SCALE GENOMIC DNA]</scope>
    <source>
        <strain evidence="3">cv. Fuhuasheng</strain>
        <tissue evidence="2">Leaves</tissue>
    </source>
</reference>
<keyword evidence="1" id="KW-0472">Membrane</keyword>
<protein>
    <recommendedName>
        <fullName evidence="4">Aminotransferase-like plant mobile domain-containing protein</fullName>
    </recommendedName>
</protein>
<evidence type="ECO:0000313" key="3">
    <source>
        <dbReference type="Proteomes" id="UP000289738"/>
    </source>
</evidence>
<gene>
    <name evidence="2" type="ORF">Ahy_B08g093728</name>
</gene>
<evidence type="ECO:0000256" key="1">
    <source>
        <dbReference type="SAM" id="Phobius"/>
    </source>
</evidence>
<dbReference type="PANTHER" id="PTHR46033:SF8">
    <property type="entry name" value="PROTEIN MAINTENANCE OF MERISTEMS-LIKE"/>
    <property type="match status" value="1"/>
</dbReference>
<dbReference type="InterPro" id="IPR044824">
    <property type="entry name" value="MAIN-like"/>
</dbReference>
<sequence length="257" mass="30047">MEDDPNRIYRLDGVAYIADSIYEEEFSYIDVSPAWYVPRRQNTDWFQELLSVLPPADCIDKFTVKCTWMQETFSHLPHDADKKTVRKYARAYIMMLLSTQLFSDKSGTRMHIRWLPNGSATLSWLYQCLCRVANINVVKLAGFRPDGFDAFHWPLATKYSLFIVVLFSNIYYILLSLFITCIECQFMWMPYSAPEVVQVVHPEILESRHMTLWRATTTLIYFIVDRVLPQLGGVYHRPLPTLDIDFLMTKDGRGGDR</sequence>
<dbReference type="PANTHER" id="PTHR46033">
    <property type="entry name" value="PROTEIN MAIN-LIKE 2"/>
    <property type="match status" value="1"/>
</dbReference>
<dbReference type="Proteomes" id="UP000289738">
    <property type="component" value="Chromosome B08"/>
</dbReference>
<evidence type="ECO:0008006" key="4">
    <source>
        <dbReference type="Google" id="ProtNLM"/>
    </source>
</evidence>
<keyword evidence="1" id="KW-1133">Transmembrane helix</keyword>
<dbReference type="GO" id="GO:0010073">
    <property type="term" value="P:meristem maintenance"/>
    <property type="evidence" value="ECO:0007669"/>
    <property type="project" value="InterPro"/>
</dbReference>
<keyword evidence="1" id="KW-0812">Transmembrane</keyword>
<proteinExistence type="predicted"/>
<keyword evidence="3" id="KW-1185">Reference proteome</keyword>